<protein>
    <submittedName>
        <fullName evidence="5">Uncharacterized protein</fullName>
    </submittedName>
</protein>
<organism evidence="5 6">
    <name type="scientific">Xylaria grammica</name>
    <dbReference type="NCBI Taxonomy" id="363999"/>
    <lineage>
        <taxon>Eukaryota</taxon>
        <taxon>Fungi</taxon>
        <taxon>Dikarya</taxon>
        <taxon>Ascomycota</taxon>
        <taxon>Pezizomycotina</taxon>
        <taxon>Sordariomycetes</taxon>
        <taxon>Xylariomycetidae</taxon>
        <taxon>Xylariales</taxon>
        <taxon>Xylariaceae</taxon>
        <taxon>Xylaria</taxon>
    </lineage>
</organism>
<gene>
    <name evidence="5" type="ORF">EKO27_g3678</name>
</gene>
<comment type="caution">
    <text evidence="5">The sequence shown here is derived from an EMBL/GenBank/DDBJ whole genome shotgun (WGS) entry which is preliminary data.</text>
</comment>
<dbReference type="PRINTS" id="PR00081">
    <property type="entry name" value="GDHRDH"/>
</dbReference>
<dbReference type="GO" id="GO:0005811">
    <property type="term" value="C:lipid droplet"/>
    <property type="evidence" value="ECO:0007669"/>
    <property type="project" value="TreeGrafter"/>
</dbReference>
<proteinExistence type="inferred from homology"/>
<dbReference type="PROSITE" id="PS00061">
    <property type="entry name" value="ADH_SHORT"/>
    <property type="match status" value="1"/>
</dbReference>
<dbReference type="SUPFAM" id="SSF51735">
    <property type="entry name" value="NAD(P)-binding Rossmann-fold domains"/>
    <property type="match status" value="1"/>
</dbReference>
<dbReference type="PRINTS" id="PR00080">
    <property type="entry name" value="SDRFAMILY"/>
</dbReference>
<dbReference type="InterPro" id="IPR020904">
    <property type="entry name" value="Sc_DH/Rdtase_CS"/>
</dbReference>
<keyword evidence="2" id="KW-0521">NADP</keyword>
<dbReference type="Gene3D" id="3.40.50.720">
    <property type="entry name" value="NAD(P)-binding Rossmann-like Domain"/>
    <property type="match status" value="1"/>
</dbReference>
<dbReference type="PANTHER" id="PTHR44169">
    <property type="entry name" value="NADPH-DEPENDENT 1-ACYLDIHYDROXYACETONE PHOSPHATE REDUCTASE"/>
    <property type="match status" value="1"/>
</dbReference>
<dbReference type="GO" id="GO:0019433">
    <property type="term" value="P:triglyceride catabolic process"/>
    <property type="evidence" value="ECO:0007669"/>
    <property type="project" value="TreeGrafter"/>
</dbReference>
<dbReference type="GO" id="GO:0005783">
    <property type="term" value="C:endoplasmic reticulum"/>
    <property type="evidence" value="ECO:0007669"/>
    <property type="project" value="TreeGrafter"/>
</dbReference>
<dbReference type="InterPro" id="IPR036291">
    <property type="entry name" value="NAD(P)-bd_dom_sf"/>
</dbReference>
<sequence length="281" mass="30901">MTATKRNVLITGCSDGGIGAALAVAFHKAGYHVYATARDPAKMTELKTQGIEILTLDTLSENSITECVKKVPALDILVNNAGKTFLMPIVDTSITEAKKVYDLNLWSHIAVTQAFMPRILEAKGTIVNQTSVGASVTLPFQAVYNSSKAAMSMISNTMRLELEPFGVKVVELRTGVVKTNLIKNMQTLTSTILPKDSIYDPARERVEKSLRQEQFENGGMPRQQWAEAVVQDLSKKNAPQVIWRGETVFLCWILSLLPFGWSDGLSKKLTGLSDVIKILQE</sequence>
<evidence type="ECO:0000256" key="3">
    <source>
        <dbReference type="ARBA" id="ARBA00023002"/>
    </source>
</evidence>
<dbReference type="InterPro" id="IPR002347">
    <property type="entry name" value="SDR_fam"/>
</dbReference>
<evidence type="ECO:0000256" key="4">
    <source>
        <dbReference type="RuleBase" id="RU000363"/>
    </source>
</evidence>
<reference evidence="5 6" key="1">
    <citation type="submission" date="2018-12" db="EMBL/GenBank/DDBJ databases">
        <title>Draft genome sequence of Xylaria grammica IHI A82.</title>
        <authorList>
            <person name="Buettner E."/>
            <person name="Kellner H."/>
        </authorList>
    </citation>
    <scope>NUCLEOTIDE SEQUENCE [LARGE SCALE GENOMIC DNA]</scope>
    <source>
        <strain evidence="5 6">IHI A82</strain>
    </source>
</reference>
<evidence type="ECO:0000256" key="1">
    <source>
        <dbReference type="ARBA" id="ARBA00006484"/>
    </source>
</evidence>
<dbReference type="AlphaFoldDB" id="A0A439DAI1"/>
<keyword evidence="3" id="KW-0560">Oxidoreductase</keyword>
<evidence type="ECO:0000313" key="6">
    <source>
        <dbReference type="Proteomes" id="UP000286045"/>
    </source>
</evidence>
<accession>A0A439DAI1</accession>
<dbReference type="STRING" id="363999.A0A439DAI1"/>
<keyword evidence="6" id="KW-1185">Reference proteome</keyword>
<comment type="similarity">
    <text evidence="1 4">Belongs to the short-chain dehydrogenases/reductases (SDR) family.</text>
</comment>
<name>A0A439DAI1_9PEZI</name>
<dbReference type="EMBL" id="RYZI01000080">
    <property type="protein sequence ID" value="RWA11427.1"/>
    <property type="molecule type" value="Genomic_DNA"/>
</dbReference>
<evidence type="ECO:0000256" key="2">
    <source>
        <dbReference type="ARBA" id="ARBA00022857"/>
    </source>
</evidence>
<dbReference type="GO" id="GO:0004806">
    <property type="term" value="F:triacylglycerol lipase activity"/>
    <property type="evidence" value="ECO:0007669"/>
    <property type="project" value="TreeGrafter"/>
</dbReference>
<dbReference type="Proteomes" id="UP000286045">
    <property type="component" value="Unassembled WGS sequence"/>
</dbReference>
<dbReference type="GO" id="GO:0000140">
    <property type="term" value="F:acylglycerone-phosphate reductase (NADP+) activity"/>
    <property type="evidence" value="ECO:0007669"/>
    <property type="project" value="TreeGrafter"/>
</dbReference>
<evidence type="ECO:0000313" key="5">
    <source>
        <dbReference type="EMBL" id="RWA11427.1"/>
    </source>
</evidence>
<dbReference type="PANTHER" id="PTHR44169:SF6">
    <property type="entry name" value="NADPH-DEPENDENT 1-ACYLDIHYDROXYACETONE PHOSPHATE REDUCTASE"/>
    <property type="match status" value="1"/>
</dbReference>
<dbReference type="Pfam" id="PF00106">
    <property type="entry name" value="adh_short"/>
    <property type="match status" value="1"/>
</dbReference>
<dbReference type="GO" id="GO:0006654">
    <property type="term" value="P:phosphatidic acid biosynthetic process"/>
    <property type="evidence" value="ECO:0007669"/>
    <property type="project" value="TreeGrafter"/>
</dbReference>